<dbReference type="EMBL" id="MN740684">
    <property type="protein sequence ID" value="QHU07343.1"/>
    <property type="molecule type" value="Genomic_DNA"/>
</dbReference>
<sequence length="143" mass="16842">MYQLGFDLQNDASKIFNDKDKYINIPISDSISQLEYDLKFLNKVYNILFDIYMDLIYYGKHKSYYDNFAVTYNETELLIDSGYVLFDLDDLYVSTIDGKAKRNWLYDSEIISMKDSVVKQKNKIKDRINEINVKVGISIALLR</sequence>
<accession>A0A6C0JPP8</accession>
<dbReference type="AlphaFoldDB" id="A0A6C0JPP8"/>
<protein>
    <submittedName>
        <fullName evidence="1">Uncharacterized protein</fullName>
    </submittedName>
</protein>
<evidence type="ECO:0000313" key="1">
    <source>
        <dbReference type="EMBL" id="QHU07343.1"/>
    </source>
</evidence>
<name>A0A6C0JPP8_9ZZZZ</name>
<reference evidence="1" key="1">
    <citation type="journal article" date="2020" name="Nature">
        <title>Giant virus diversity and host interactions through global metagenomics.</title>
        <authorList>
            <person name="Schulz F."/>
            <person name="Roux S."/>
            <person name="Paez-Espino D."/>
            <person name="Jungbluth S."/>
            <person name="Walsh D.A."/>
            <person name="Denef V.J."/>
            <person name="McMahon K.D."/>
            <person name="Konstantinidis K.T."/>
            <person name="Eloe-Fadrosh E.A."/>
            <person name="Kyrpides N.C."/>
            <person name="Woyke T."/>
        </authorList>
    </citation>
    <scope>NUCLEOTIDE SEQUENCE</scope>
    <source>
        <strain evidence="1">GVMAG-S-1040241-154</strain>
    </source>
</reference>
<organism evidence="1">
    <name type="scientific">viral metagenome</name>
    <dbReference type="NCBI Taxonomy" id="1070528"/>
    <lineage>
        <taxon>unclassified sequences</taxon>
        <taxon>metagenomes</taxon>
        <taxon>organismal metagenomes</taxon>
    </lineage>
</organism>
<proteinExistence type="predicted"/>